<evidence type="ECO:0000313" key="1">
    <source>
        <dbReference type="EMBL" id="KAF2075057.1"/>
    </source>
</evidence>
<name>A0A8J4PYU5_9MYCE</name>
<dbReference type="EMBL" id="AJWJ01000116">
    <property type="protein sequence ID" value="KAF2075057.1"/>
    <property type="molecule type" value="Genomic_DNA"/>
</dbReference>
<comment type="caution">
    <text evidence="1">The sequence shown here is derived from an EMBL/GenBank/DDBJ whole genome shotgun (WGS) entry which is preliminary data.</text>
</comment>
<accession>A0A8J4PYU5</accession>
<evidence type="ECO:0000313" key="2">
    <source>
        <dbReference type="Proteomes" id="UP000695562"/>
    </source>
</evidence>
<protein>
    <submittedName>
        <fullName evidence="1">Uncharacterized protein</fullName>
    </submittedName>
</protein>
<dbReference type="Proteomes" id="UP000695562">
    <property type="component" value="Unassembled WGS sequence"/>
</dbReference>
<reference evidence="1" key="1">
    <citation type="submission" date="2020-01" db="EMBL/GenBank/DDBJ databases">
        <title>Development of genomics and gene disruption for Polysphondylium violaceum indicates a role for the polyketide synthase stlB in stalk morphogenesis.</title>
        <authorList>
            <person name="Narita B."/>
            <person name="Kawabe Y."/>
            <person name="Kin K."/>
            <person name="Saito T."/>
            <person name="Gibbs R."/>
            <person name="Kuspa A."/>
            <person name="Muzny D."/>
            <person name="Queller D."/>
            <person name="Richards S."/>
            <person name="Strassman J."/>
            <person name="Sucgang R."/>
            <person name="Worley K."/>
            <person name="Schaap P."/>
        </authorList>
    </citation>
    <scope>NUCLEOTIDE SEQUENCE</scope>
    <source>
        <strain evidence="1">QSvi11</strain>
    </source>
</reference>
<keyword evidence="2" id="KW-1185">Reference proteome</keyword>
<proteinExistence type="predicted"/>
<dbReference type="AlphaFoldDB" id="A0A8J4PYU5"/>
<organism evidence="1 2">
    <name type="scientific">Polysphondylium violaceum</name>
    <dbReference type="NCBI Taxonomy" id="133409"/>
    <lineage>
        <taxon>Eukaryota</taxon>
        <taxon>Amoebozoa</taxon>
        <taxon>Evosea</taxon>
        <taxon>Eumycetozoa</taxon>
        <taxon>Dictyostelia</taxon>
        <taxon>Dictyosteliales</taxon>
        <taxon>Dictyosteliaceae</taxon>
        <taxon>Polysphondylium</taxon>
    </lineage>
</organism>
<gene>
    <name evidence="1" type="ORF">CYY_003624</name>
</gene>
<sequence>MNDSNNSFLNLFKNKYIRDQIFSYLKYHRTGYYLFYNSKIHHGLDELSIVDIFKTKNQYIILDALNRYRYTLGRAPIPDPYNINPGSVRVYGESAYYTNYNHWIDNIRIPFDALRDFNDQVKDYIVHQILDLFGTEYVCPHTVLKEFGFSLSRIELLDKYATVKNTCFKYATHNFFQINRDEEVFLWMIKKQRLLVGSSQADFKYLVNQPFFLKNRDSFRLAKEWDDLKFIHFLLIKGLDNPEYQEGVLVDLFRWVISLCPEFNHQPSLANKIKKTTKTGRLYGIQVSIDYEFFQKSLQICRFAFGSVELFQFTIKHFGAHLKSVLSKPHDMRVTVYLNNFEFVKLFCHQEPLYWISNPKMYQIYISDDQNSIALLKKHKLVYKIDGSRPNVTSKQQQELDDFQEFIQLLDQYQPHYLYDQFFINPHQDYDYEYFIKILDSIENTDKEASIIWQALERAYYYLYKATRAQKPNAIKIVELIKRKYFELGEKGHPHPPINHWKLIFLQDPQFYSKLQYDFKEQDPIQCKLIIFKESLKKNEIGMLKYIIDNLDAEQHTAFIKEMPGIMIDFFNEVKRKHIITLKPFFYLSQVFSKHIDIFSIIDQIDIVEKISFESLNTEIIKTMLLSNGGFRFFKGENQEKEIEIQSRIELYFSKLLKLFPDSKSKQAVLLKSFKFKGSSGDRDHVWNLGVTKESIIPLLTVAKQIGYDRFMRFYNSHQDTFRRLVTDLYHCSDYEIFVDVANDCKALIKNTSFQQLFKYCTDPRVFKHYLKEMNVYSIVFSDLDPKILATKPIEFVSVYLERLSQNPNFAILNNPLYDIDTILNLGRMDIAIEYCKWMNPTRVQYTRGTRAKFPVHSLESKYRIFEYFHHNLLSQFPQHPVPKLYAMYFDQSVYKTCACLEFAYSLFGNKMSIDINQQITVFMSKGDERGLQLLHTLKSEGLVLKLRQPTAISAQLMLSTLPAMTLAVEKLGVQTTRLQISDDIHHTDVQCLQYIYHVNPSIEVTPDATNQLFRNASPQVIKYLVLEKNWKFKGSVQYSLLTNDDQVFLFYQSLYQQQNLENQYKFIFVDKNLRNEVLVHYFLTNPIQELKDKILNTLHEKKRSLPPSFKNKLNKRYSLSL</sequence>